<evidence type="ECO:0000313" key="1">
    <source>
        <dbReference type="EMBL" id="CAJ2674891.1"/>
    </source>
</evidence>
<dbReference type="Proteomes" id="UP001177021">
    <property type="component" value="Unassembled WGS sequence"/>
</dbReference>
<name>A0ACB0M0K2_TRIPR</name>
<accession>A0ACB0M0K2</accession>
<dbReference type="EMBL" id="CASHSV030000716">
    <property type="protein sequence ID" value="CAJ2674891.1"/>
    <property type="molecule type" value="Genomic_DNA"/>
</dbReference>
<proteinExistence type="predicted"/>
<reference evidence="1" key="1">
    <citation type="submission" date="2023-10" db="EMBL/GenBank/DDBJ databases">
        <authorList>
            <person name="Rodriguez Cubillos JULIANA M."/>
            <person name="De Vega J."/>
        </authorList>
    </citation>
    <scope>NUCLEOTIDE SEQUENCE</scope>
</reference>
<evidence type="ECO:0000313" key="2">
    <source>
        <dbReference type="Proteomes" id="UP001177021"/>
    </source>
</evidence>
<gene>
    <name evidence="1" type="ORF">MILVUS5_LOCUS38039</name>
</gene>
<comment type="caution">
    <text evidence="1">The sequence shown here is derived from an EMBL/GenBank/DDBJ whole genome shotgun (WGS) entry which is preliminary data.</text>
</comment>
<sequence length="674" mass="77246">MPLVDNEKDTSRSKLCGLETYFNKSMTHILGANVFIDGGFDFVVVPLMSPTYRPSLVQQFGSFSIEASLPCARSDLDPMPYLWQDHVIGKISEWIDLDSPDEMVRKDSETAFKQELAWASYLSLQACILPTPKGNSWTNYARCANQFLQEQPKEMQLWLRIPLVKPDGDSVEIYRTPDDYWKIWNSFRLMCDHNSKLLVALDNWSTMPSENSLNSWYGEPVVTFIIHTNSFFTRDGDNPKHLSEGLQKLIAYFLNHFTQIIISEVQLFSESISEVQHNYRNVDAISDEASRRRHLLPHIHYLRSLYQQVGPLSSPLSLQEHLQLAVRDVIQYTSQPFKEILESVFYQRQESDKKIYMMYKSAICQALLDRVPDEKASVITIVLVVVDAGHGALVKTSLQAAKETGRKLKVYAVEKNLNPLPYLYKKCNEKDWKDIVTLVQTDVRYWNAPEKADILVSELLGSFGDNKLAPECLDGAQRFLKEDGISIPSSYTSFLQPVKNANLYNSVKGGGDNILRLETTFNTRMYNVARLAPCQPLFTFTHPKRSVKESNRRYKKLQFVIPDDPESAIVHGFAGYFDATLYKDVHLGTEPSKATPDVFSWEQLFFPLREPICVQRGSTLEAHFWRCCGSTKVGFRSFVVFHRISFHISFLHLYSISCISYFMFSFVESKTGLV</sequence>
<organism evidence="1 2">
    <name type="scientific">Trifolium pratense</name>
    <name type="common">Red clover</name>
    <dbReference type="NCBI Taxonomy" id="57577"/>
    <lineage>
        <taxon>Eukaryota</taxon>
        <taxon>Viridiplantae</taxon>
        <taxon>Streptophyta</taxon>
        <taxon>Embryophyta</taxon>
        <taxon>Tracheophyta</taxon>
        <taxon>Spermatophyta</taxon>
        <taxon>Magnoliopsida</taxon>
        <taxon>eudicotyledons</taxon>
        <taxon>Gunneridae</taxon>
        <taxon>Pentapetalae</taxon>
        <taxon>rosids</taxon>
        <taxon>fabids</taxon>
        <taxon>Fabales</taxon>
        <taxon>Fabaceae</taxon>
        <taxon>Papilionoideae</taxon>
        <taxon>50 kb inversion clade</taxon>
        <taxon>NPAAA clade</taxon>
        <taxon>Hologalegina</taxon>
        <taxon>IRL clade</taxon>
        <taxon>Trifolieae</taxon>
        <taxon>Trifolium</taxon>
    </lineage>
</organism>
<protein>
    <submittedName>
        <fullName evidence="1">Uncharacterized protein</fullName>
    </submittedName>
</protein>
<keyword evidence="2" id="KW-1185">Reference proteome</keyword>